<evidence type="ECO:0000256" key="8">
    <source>
        <dbReference type="ARBA" id="ARBA00023002"/>
    </source>
</evidence>
<dbReference type="Pfam" id="PF01266">
    <property type="entry name" value="DAO"/>
    <property type="match status" value="1"/>
</dbReference>
<dbReference type="InterPro" id="IPR036188">
    <property type="entry name" value="FAD/NAD-bd_sf"/>
</dbReference>
<protein>
    <recommendedName>
        <fullName evidence="4">Alpha-glycerophosphate oxidase</fullName>
        <ecNumber evidence="3">1.1.3.21</ecNumber>
    </recommendedName>
    <alternativeName>
        <fullName evidence="9">Glycerol-3-phosphate oxidase</fullName>
    </alternativeName>
</protein>
<dbReference type="Pfam" id="PF16901">
    <property type="entry name" value="DAO_C"/>
    <property type="match status" value="1"/>
</dbReference>
<evidence type="ECO:0000256" key="2">
    <source>
        <dbReference type="ARBA" id="ARBA00007330"/>
    </source>
</evidence>
<dbReference type="Gene3D" id="3.50.50.60">
    <property type="entry name" value="FAD/NAD(P)-binding domain"/>
    <property type="match status" value="2"/>
</dbReference>
<dbReference type="SUPFAM" id="SSF51905">
    <property type="entry name" value="FAD/NAD(P)-binding domain"/>
    <property type="match status" value="1"/>
</dbReference>
<evidence type="ECO:0000259" key="11">
    <source>
        <dbReference type="Pfam" id="PF01266"/>
    </source>
</evidence>
<dbReference type="PROSITE" id="PS00977">
    <property type="entry name" value="FAD_G3PDH_1"/>
    <property type="match status" value="1"/>
</dbReference>
<feature type="domain" description="Alpha-glycerophosphate oxidase C-terminal" evidence="12">
    <location>
        <begin position="465"/>
        <end position="586"/>
    </location>
</feature>
<keyword evidence="8" id="KW-0560">Oxidoreductase</keyword>
<keyword evidence="14" id="KW-1185">Reference proteome</keyword>
<evidence type="ECO:0000256" key="3">
    <source>
        <dbReference type="ARBA" id="ARBA00013104"/>
    </source>
</evidence>
<dbReference type="GO" id="GO:0006071">
    <property type="term" value="P:glycerol metabolic process"/>
    <property type="evidence" value="ECO:0007669"/>
    <property type="project" value="UniProtKB-KW"/>
</dbReference>
<keyword evidence="6" id="KW-0319">Glycerol metabolism</keyword>
<evidence type="ECO:0000256" key="9">
    <source>
        <dbReference type="ARBA" id="ARBA00032349"/>
    </source>
</evidence>
<dbReference type="GO" id="GO:0004368">
    <property type="term" value="F:glycerol-3-phosphate dehydrogenase (quinone) activity"/>
    <property type="evidence" value="ECO:0007669"/>
    <property type="project" value="InterPro"/>
</dbReference>
<comment type="catalytic activity">
    <reaction evidence="10">
        <text>sn-glycerol 3-phosphate + O2 = dihydroxyacetone phosphate + H2O2</text>
        <dbReference type="Rhea" id="RHEA:18369"/>
        <dbReference type="ChEBI" id="CHEBI:15379"/>
        <dbReference type="ChEBI" id="CHEBI:16240"/>
        <dbReference type="ChEBI" id="CHEBI:57597"/>
        <dbReference type="ChEBI" id="CHEBI:57642"/>
        <dbReference type="EC" id="1.1.3.21"/>
    </reaction>
</comment>
<proteinExistence type="inferred from homology"/>
<evidence type="ECO:0000256" key="1">
    <source>
        <dbReference type="ARBA" id="ARBA00001974"/>
    </source>
</evidence>
<evidence type="ECO:0000313" key="13">
    <source>
        <dbReference type="EMBL" id="AMB98880.1"/>
    </source>
</evidence>
<dbReference type="InterPro" id="IPR031656">
    <property type="entry name" value="DAO_C"/>
</dbReference>
<dbReference type="InterPro" id="IPR000447">
    <property type="entry name" value="G3P_DH_FAD-dep"/>
</dbReference>
<dbReference type="EMBL" id="CP014163">
    <property type="protein sequence ID" value="AMB98880.1"/>
    <property type="molecule type" value="Genomic_DNA"/>
</dbReference>
<evidence type="ECO:0000256" key="6">
    <source>
        <dbReference type="ARBA" id="ARBA00022798"/>
    </source>
</evidence>
<dbReference type="Proteomes" id="UP000062260">
    <property type="component" value="Chromosome"/>
</dbReference>
<organism evidence="13 14">
    <name type="scientific">Aerococcus urinaehominis</name>
    <dbReference type="NCBI Taxonomy" id="128944"/>
    <lineage>
        <taxon>Bacteria</taxon>
        <taxon>Bacillati</taxon>
        <taxon>Bacillota</taxon>
        <taxon>Bacilli</taxon>
        <taxon>Lactobacillales</taxon>
        <taxon>Aerococcaceae</taxon>
        <taxon>Aerococcus</taxon>
    </lineage>
</organism>
<evidence type="ECO:0000313" key="14">
    <source>
        <dbReference type="Proteomes" id="UP000062260"/>
    </source>
</evidence>
<dbReference type="Gene3D" id="1.10.8.870">
    <property type="entry name" value="Alpha-glycerophosphate oxidase, cap domain"/>
    <property type="match status" value="1"/>
</dbReference>
<evidence type="ECO:0000256" key="5">
    <source>
        <dbReference type="ARBA" id="ARBA00022630"/>
    </source>
</evidence>
<reference evidence="13 14" key="1">
    <citation type="journal article" date="2016" name="Genome Announc.">
        <title>Complete Genome Sequences of Aerococcus christensenii CCUG 28831T, Aerococcus sanguinicola CCUG 43001T, Aerococcus urinae CCUG 36881T, Aerococcus urinaeequi CCUG 28094T, Aerococcus urinaehominis CCUG 42038 BT, and Aerococcus viridans CCUG 4311T.</title>
        <authorList>
            <person name="Carkaci D."/>
            <person name="Dargis R."/>
            <person name="Nielsen X.C."/>
            <person name="Skovgaard O."/>
            <person name="Fuursted K."/>
            <person name="Christensen J.J."/>
        </authorList>
    </citation>
    <scope>NUCLEOTIDE SEQUENCE [LARGE SCALE GENOMIC DNA]</scope>
    <source>
        <strain evidence="13 14">CCUG42038B</strain>
    </source>
</reference>
<dbReference type="InterPro" id="IPR038299">
    <property type="entry name" value="DAO_C_sf"/>
</dbReference>
<evidence type="ECO:0000259" key="12">
    <source>
        <dbReference type="Pfam" id="PF16901"/>
    </source>
</evidence>
<dbReference type="AlphaFoldDB" id="A0A0X8FKB0"/>
<dbReference type="PRINTS" id="PR01001">
    <property type="entry name" value="FADG3PDH"/>
</dbReference>
<gene>
    <name evidence="13" type="ORF">AWM75_02230</name>
</gene>
<dbReference type="Gene3D" id="3.30.9.10">
    <property type="entry name" value="D-Amino Acid Oxidase, subunit A, domain 2"/>
    <property type="match status" value="1"/>
</dbReference>
<sequence length="614" mass="68048">MKFSFETRQQAIQKMQERELDLLIIGGGITGAGVALQAAASGLETGLIEMQDFAEGTSSRSTKLVHGGIRYLKHFDVEVVADTVQERAVVQQIAPHIPKPDPMILPVYDEPGATFNMFRLKVAMDLYDLLAGIQNSTYANQVLSAHQVLEREPDLKKEGLLGGGRYLDFNNSDIRLVIENIKRAHHDGALIASRVQAVGFTYNDNGRVNGVMAKDLLTDEEFEIKARVVINTTGPWSDKTRNLDKEGQKIQQMRPTKGVHLVVDASRLKVSQPVYFDTGYGDGRMVFVIPRENKTYFGTTDTDYQGDFKHPEVTQADVDYLLGAVNQRFPEAHISLADIESSWAGLRPLLAGNSSSDYNGGDSGKLTDDSFDQLITSVQGYLNQEQTRDQVEKVVANLEGSLSEQQLNPSEVSRGSSLEVDENGLITLAGGKITDYRKMAAGALAKIIEILKADFDRSFKAINSKTYPVSGGELNPANIEKEFAAYAQLGMSRGLNQEDAYEIASLYGSNAPKVFQLAGEIEEQVGLSLKENLMLNYAIAYEMVLNPVDYFLRRTNYLLFKRDEIDHLIEPVLAVMAKQFNWSRADQAEQEERLQAVIDKNDLVALKADQSQEG</sequence>
<dbReference type="OrthoDB" id="9766796at2"/>
<dbReference type="KEGG" id="auh:AWM75_02230"/>
<dbReference type="GO" id="GO:0046168">
    <property type="term" value="P:glycerol-3-phosphate catabolic process"/>
    <property type="evidence" value="ECO:0007669"/>
    <property type="project" value="TreeGrafter"/>
</dbReference>
<dbReference type="STRING" id="128944.AWM75_02230"/>
<keyword evidence="5" id="KW-0285">Flavoprotein</keyword>
<name>A0A0X8FKB0_9LACT</name>
<feature type="domain" description="FAD dependent oxidoreductase" evidence="11">
    <location>
        <begin position="21"/>
        <end position="349"/>
    </location>
</feature>
<dbReference type="RefSeq" id="WP_067977708.1">
    <property type="nucleotide sequence ID" value="NZ_CP014163.1"/>
</dbReference>
<reference evidence="14" key="2">
    <citation type="submission" date="2016-01" db="EMBL/GenBank/DDBJ databases">
        <title>Six Aerococcus type strain genome sequencing and assembly using PacBio and Illumina Hiseq.</title>
        <authorList>
            <person name="Carkaci D."/>
            <person name="Dargis R."/>
            <person name="Nielsen X.C."/>
            <person name="Skovgaard O."/>
            <person name="Fuursted K."/>
            <person name="Christensen J.J."/>
        </authorList>
    </citation>
    <scope>NUCLEOTIDE SEQUENCE [LARGE SCALE GENOMIC DNA]</scope>
    <source>
        <strain evidence="14">CCUG42038B</strain>
    </source>
</reference>
<dbReference type="GO" id="GO:0004369">
    <property type="term" value="F:glycerol-3-phosphate oxidase activity"/>
    <property type="evidence" value="ECO:0007669"/>
    <property type="project" value="UniProtKB-EC"/>
</dbReference>
<comment type="cofactor">
    <cofactor evidence="1">
        <name>FAD</name>
        <dbReference type="ChEBI" id="CHEBI:57692"/>
    </cofactor>
</comment>
<evidence type="ECO:0000256" key="7">
    <source>
        <dbReference type="ARBA" id="ARBA00022827"/>
    </source>
</evidence>
<dbReference type="InterPro" id="IPR006076">
    <property type="entry name" value="FAD-dep_OxRdtase"/>
</dbReference>
<dbReference type="SUPFAM" id="SSF54373">
    <property type="entry name" value="FAD-linked reductases, C-terminal domain"/>
    <property type="match status" value="1"/>
</dbReference>
<evidence type="ECO:0000256" key="10">
    <source>
        <dbReference type="ARBA" id="ARBA00049503"/>
    </source>
</evidence>
<evidence type="ECO:0000256" key="4">
    <source>
        <dbReference type="ARBA" id="ARBA00021658"/>
    </source>
</evidence>
<accession>A0A0X8FKB0</accession>
<dbReference type="PANTHER" id="PTHR11985">
    <property type="entry name" value="GLYCEROL-3-PHOSPHATE DEHYDROGENASE"/>
    <property type="match status" value="1"/>
</dbReference>
<dbReference type="PANTHER" id="PTHR11985:SF35">
    <property type="entry name" value="ANAEROBIC GLYCEROL-3-PHOSPHATE DEHYDROGENASE SUBUNIT A"/>
    <property type="match status" value="1"/>
</dbReference>
<dbReference type="NCBIfam" id="NF033461">
    <property type="entry name" value="glycerol3P_ox_1"/>
    <property type="match status" value="1"/>
</dbReference>
<comment type="similarity">
    <text evidence="2">Belongs to the FAD-dependent glycerol-3-phosphate dehydrogenase family.</text>
</comment>
<dbReference type="EC" id="1.1.3.21" evidence="3"/>
<keyword evidence="7" id="KW-0274">FAD</keyword>